<keyword evidence="2" id="KW-1185">Reference proteome</keyword>
<name>A0A5B7KGZ8_PORTR</name>
<reference evidence="1 2" key="1">
    <citation type="submission" date="2019-05" db="EMBL/GenBank/DDBJ databases">
        <title>Another draft genome of Portunus trituberculatus and its Hox gene families provides insights of decapod evolution.</title>
        <authorList>
            <person name="Jeong J.-H."/>
            <person name="Song I."/>
            <person name="Kim S."/>
            <person name="Choi T."/>
            <person name="Kim D."/>
            <person name="Ryu S."/>
            <person name="Kim W."/>
        </authorList>
    </citation>
    <scope>NUCLEOTIDE SEQUENCE [LARGE SCALE GENOMIC DNA]</scope>
    <source>
        <tissue evidence="1">Muscle</tissue>
    </source>
</reference>
<proteinExistence type="predicted"/>
<comment type="caution">
    <text evidence="1">The sequence shown here is derived from an EMBL/GenBank/DDBJ whole genome shotgun (WGS) entry which is preliminary data.</text>
</comment>
<dbReference type="AlphaFoldDB" id="A0A5B7KGZ8"/>
<dbReference type="Proteomes" id="UP000324222">
    <property type="component" value="Unassembled WGS sequence"/>
</dbReference>
<protein>
    <submittedName>
        <fullName evidence="1">Uncharacterized protein</fullName>
    </submittedName>
</protein>
<accession>A0A5B7KGZ8</accession>
<dbReference type="EMBL" id="VSRR010149510">
    <property type="protein sequence ID" value="MPD06114.1"/>
    <property type="molecule type" value="Genomic_DNA"/>
</dbReference>
<dbReference type="OrthoDB" id="5667at2759"/>
<gene>
    <name evidence="1" type="ORF">E2C01_101903</name>
</gene>
<sequence>MKWTLGRGEGGDRITTYKDKAAALEDGGGRLPYMYTEEGKDPKEGEEQDEVPDGGWGWVVAFGCFIVWVSQAAS</sequence>
<evidence type="ECO:0000313" key="2">
    <source>
        <dbReference type="Proteomes" id="UP000324222"/>
    </source>
</evidence>
<evidence type="ECO:0000313" key="1">
    <source>
        <dbReference type="EMBL" id="MPD06114.1"/>
    </source>
</evidence>
<organism evidence="1 2">
    <name type="scientific">Portunus trituberculatus</name>
    <name type="common">Swimming crab</name>
    <name type="synonym">Neptunus trituberculatus</name>
    <dbReference type="NCBI Taxonomy" id="210409"/>
    <lineage>
        <taxon>Eukaryota</taxon>
        <taxon>Metazoa</taxon>
        <taxon>Ecdysozoa</taxon>
        <taxon>Arthropoda</taxon>
        <taxon>Crustacea</taxon>
        <taxon>Multicrustacea</taxon>
        <taxon>Malacostraca</taxon>
        <taxon>Eumalacostraca</taxon>
        <taxon>Eucarida</taxon>
        <taxon>Decapoda</taxon>
        <taxon>Pleocyemata</taxon>
        <taxon>Brachyura</taxon>
        <taxon>Eubrachyura</taxon>
        <taxon>Portunoidea</taxon>
        <taxon>Portunidae</taxon>
        <taxon>Portuninae</taxon>
        <taxon>Portunus</taxon>
    </lineage>
</organism>